<gene>
    <name evidence="3" type="ORF">DW352_21865</name>
</gene>
<feature type="transmembrane region" description="Helical" evidence="1">
    <location>
        <begin position="337"/>
        <end position="356"/>
    </location>
</feature>
<keyword evidence="1" id="KW-1133">Transmembrane helix</keyword>
<dbReference type="AlphaFoldDB" id="A0A346A186"/>
<keyword evidence="1" id="KW-0472">Membrane</keyword>
<dbReference type="InterPro" id="IPR001173">
    <property type="entry name" value="Glyco_trans_2-like"/>
</dbReference>
<evidence type="ECO:0000259" key="2">
    <source>
        <dbReference type="Pfam" id="PF00535"/>
    </source>
</evidence>
<protein>
    <submittedName>
        <fullName evidence="3">Glycosyltransferase</fullName>
    </submittedName>
</protein>
<keyword evidence="4" id="KW-1185">Reference proteome</keyword>
<dbReference type="Pfam" id="PF00535">
    <property type="entry name" value="Glycos_transf_2"/>
    <property type="match status" value="1"/>
</dbReference>
<dbReference type="NCBIfam" id="TIGR03469">
    <property type="entry name" value="HpnB"/>
    <property type="match status" value="1"/>
</dbReference>
<dbReference type="PANTHER" id="PTHR43646:SF3">
    <property type="entry name" value="SLR1566 PROTEIN"/>
    <property type="match status" value="1"/>
</dbReference>
<dbReference type="GO" id="GO:0016740">
    <property type="term" value="F:transferase activity"/>
    <property type="evidence" value="ECO:0007669"/>
    <property type="project" value="UniProtKB-KW"/>
</dbReference>
<dbReference type="PANTHER" id="PTHR43646">
    <property type="entry name" value="GLYCOSYLTRANSFERASE"/>
    <property type="match status" value="1"/>
</dbReference>
<dbReference type="InterPro" id="IPR017832">
    <property type="entry name" value="Glyco_trans_2_hopen-assoc_HpnB"/>
</dbReference>
<dbReference type="Proteomes" id="UP000254889">
    <property type="component" value="Chromosome"/>
</dbReference>
<feature type="transmembrane region" description="Helical" evidence="1">
    <location>
        <begin position="285"/>
        <end position="307"/>
    </location>
</feature>
<reference evidence="3 4" key="1">
    <citation type="submission" date="2018-07" db="EMBL/GenBank/DDBJ databases">
        <authorList>
            <person name="Quirk P.G."/>
            <person name="Krulwich T.A."/>
        </authorList>
    </citation>
    <scope>NUCLEOTIDE SEQUENCE [LARGE SCALE GENOMIC DNA]</scope>
    <source>
        <strain evidence="3 4">CC-BB4</strain>
    </source>
</reference>
<dbReference type="InterPro" id="IPR029044">
    <property type="entry name" value="Nucleotide-diphossugar_trans"/>
</dbReference>
<feature type="transmembrane region" description="Helical" evidence="1">
    <location>
        <begin position="314"/>
        <end position="331"/>
    </location>
</feature>
<accession>A0A346A186</accession>
<feature type="domain" description="Glycosyltransferase 2-like" evidence="2">
    <location>
        <begin position="46"/>
        <end position="219"/>
    </location>
</feature>
<dbReference type="OrthoDB" id="9806525at2"/>
<name>A0A346A186_9HYPH</name>
<dbReference type="Gene3D" id="3.90.550.10">
    <property type="entry name" value="Spore Coat Polysaccharide Biosynthesis Protein SpsA, Chain A"/>
    <property type="match status" value="1"/>
</dbReference>
<keyword evidence="3" id="KW-0808">Transferase</keyword>
<organism evidence="3 4">
    <name type="scientific">Pseudolabrys taiwanensis</name>
    <dbReference type="NCBI Taxonomy" id="331696"/>
    <lineage>
        <taxon>Bacteria</taxon>
        <taxon>Pseudomonadati</taxon>
        <taxon>Pseudomonadota</taxon>
        <taxon>Alphaproteobacteria</taxon>
        <taxon>Hyphomicrobiales</taxon>
        <taxon>Xanthobacteraceae</taxon>
        <taxon>Pseudolabrys</taxon>
    </lineage>
</organism>
<dbReference type="RefSeq" id="WP_115693312.1">
    <property type="nucleotide sequence ID" value="NZ_CP031417.1"/>
</dbReference>
<dbReference type="KEGG" id="ptaw:DW352_21865"/>
<sequence>MFIALVAGVTAIAWAYLLMGRGRFWTNPVRDDAVPPLPAQWPAVVVVVPARNEAEHIAASIGSLAGQMYEGRLDIIVVDDDSDDGTGDLAVAAGEGARPVTVIASQGLPAQWTGKLWALKQGIAVAEQRFRPDYLLLTDADIVHAPDTVAWLVAKATSGGYGLTSFMAKLRCASLAERMHVPAFIYFFQMLFPFTWVKQTNRATAAAAGGCVLLKAGALRDAGGIDSIRNALIDDCALAERMKAVGPIWLGLTERSHSIRPYEDFDSVRRMIARSAYAQLRFSPLLLAGTMLGLALTFMAPPLLAIFATGLPEFLGLLAWVAMALSMQPTLRFYRVSPLWGLALPVIALAYAGYTLDSAYQHARKRGGQWKGRVHVNAPGVQ</sequence>
<dbReference type="SUPFAM" id="SSF53448">
    <property type="entry name" value="Nucleotide-diphospho-sugar transferases"/>
    <property type="match status" value="1"/>
</dbReference>
<proteinExistence type="predicted"/>
<evidence type="ECO:0000313" key="4">
    <source>
        <dbReference type="Proteomes" id="UP000254889"/>
    </source>
</evidence>
<keyword evidence="1" id="KW-0812">Transmembrane</keyword>
<evidence type="ECO:0000313" key="3">
    <source>
        <dbReference type="EMBL" id="AXK82933.1"/>
    </source>
</evidence>
<dbReference type="EMBL" id="CP031417">
    <property type="protein sequence ID" value="AXK82933.1"/>
    <property type="molecule type" value="Genomic_DNA"/>
</dbReference>
<evidence type="ECO:0000256" key="1">
    <source>
        <dbReference type="SAM" id="Phobius"/>
    </source>
</evidence>